<reference evidence="2" key="2">
    <citation type="submission" date="2020-02" db="EMBL/GenBank/DDBJ databases">
        <authorList>
            <person name="Gilchrist C.L.M."/>
            <person name="Chooi Y.-H."/>
        </authorList>
    </citation>
    <scope>NUCLEOTIDE SEQUENCE</scope>
    <source>
        <strain evidence="2">MST-FP2251</strain>
    </source>
</reference>
<accession>A0AAD4CNX3</accession>
<sequence length="221" mass="23560">MHSSVLLLVLSTIGAQAVPLLRSRGNETLQRRDNPYSIVNVGDQSSSEAPPVQTVVVANPPEPPVTITVTNTPSATPSPCSTSIPGAYPSWPVGPLSTGTPNGEKALTARGYNSTEMSARSLRRAAVANATESRTLFSRHNETEPHLRARSNETAAHDARSIGVLSGRGALPRGSNETGSHLQARNLNVTERALRFTRELINSTETKLKARGLNRTTLSHA</sequence>
<feature type="chain" id="PRO_5041907978" evidence="1">
    <location>
        <begin position="18"/>
        <end position="221"/>
    </location>
</feature>
<evidence type="ECO:0000256" key="1">
    <source>
        <dbReference type="SAM" id="SignalP"/>
    </source>
</evidence>
<evidence type="ECO:0000313" key="2">
    <source>
        <dbReference type="EMBL" id="KAF9889980.1"/>
    </source>
</evidence>
<evidence type="ECO:0000313" key="3">
    <source>
        <dbReference type="Proteomes" id="UP001194746"/>
    </source>
</evidence>
<dbReference type="AlphaFoldDB" id="A0AAD4CNX3"/>
<reference evidence="2" key="1">
    <citation type="journal article" date="2019" name="Beilstein J. Org. Chem.">
        <title>Nanangenines: drimane sesquiterpenoids as the dominant metabolite cohort of a novel Australian fungus, Aspergillus nanangensis.</title>
        <authorList>
            <person name="Lacey H.J."/>
            <person name="Gilchrist C.L.M."/>
            <person name="Crombie A."/>
            <person name="Kalaitzis J.A."/>
            <person name="Vuong D."/>
            <person name="Rutledge P.J."/>
            <person name="Turner P."/>
            <person name="Pitt J.I."/>
            <person name="Lacey E."/>
            <person name="Chooi Y.H."/>
            <person name="Piggott A.M."/>
        </authorList>
    </citation>
    <scope>NUCLEOTIDE SEQUENCE</scope>
    <source>
        <strain evidence="2">MST-FP2251</strain>
    </source>
</reference>
<protein>
    <submittedName>
        <fullName evidence="2">Uncharacterized protein</fullName>
    </submittedName>
</protein>
<keyword evidence="3" id="KW-1185">Reference proteome</keyword>
<proteinExistence type="predicted"/>
<dbReference type="EMBL" id="VCAU01000031">
    <property type="protein sequence ID" value="KAF9889980.1"/>
    <property type="molecule type" value="Genomic_DNA"/>
</dbReference>
<organism evidence="2 3">
    <name type="scientific">Aspergillus nanangensis</name>
    <dbReference type="NCBI Taxonomy" id="2582783"/>
    <lineage>
        <taxon>Eukaryota</taxon>
        <taxon>Fungi</taxon>
        <taxon>Dikarya</taxon>
        <taxon>Ascomycota</taxon>
        <taxon>Pezizomycotina</taxon>
        <taxon>Eurotiomycetes</taxon>
        <taxon>Eurotiomycetidae</taxon>
        <taxon>Eurotiales</taxon>
        <taxon>Aspergillaceae</taxon>
        <taxon>Aspergillus</taxon>
        <taxon>Aspergillus subgen. Circumdati</taxon>
    </lineage>
</organism>
<keyword evidence="1" id="KW-0732">Signal</keyword>
<dbReference type="Proteomes" id="UP001194746">
    <property type="component" value="Unassembled WGS sequence"/>
</dbReference>
<comment type="caution">
    <text evidence="2">The sequence shown here is derived from an EMBL/GenBank/DDBJ whole genome shotgun (WGS) entry which is preliminary data.</text>
</comment>
<feature type="signal peptide" evidence="1">
    <location>
        <begin position="1"/>
        <end position="17"/>
    </location>
</feature>
<gene>
    <name evidence="2" type="ORF">FE257_006854</name>
</gene>
<name>A0AAD4CNX3_ASPNN</name>